<dbReference type="RefSeq" id="WP_043219871.1">
    <property type="nucleotide sequence ID" value="NZ_CP007511.1"/>
</dbReference>
<accession>A0A8D3Y5K7</accession>
<organism evidence="1 2">
    <name type="scientific">Stutzerimonas balearica DSM 6083</name>
    <dbReference type="NCBI Taxonomy" id="1123016"/>
    <lineage>
        <taxon>Bacteria</taxon>
        <taxon>Pseudomonadati</taxon>
        <taxon>Pseudomonadota</taxon>
        <taxon>Gammaproteobacteria</taxon>
        <taxon>Pseudomonadales</taxon>
        <taxon>Pseudomonadaceae</taxon>
        <taxon>Stutzerimonas</taxon>
    </lineage>
</organism>
<reference evidence="2" key="1">
    <citation type="submission" date="2014-03" db="EMBL/GenBank/DDBJ databases">
        <title>Complete genome of Pseudomonas balearica DSM 6083T, a sewage water isolate from an enrichment with 2-methylnaphthalene.</title>
        <authorList>
            <person name="Salva-Serra F."/>
            <person name="Jaen-Luchoro D."/>
            <person name="Busquets A."/>
            <person name="Pena A."/>
            <person name="Gomila M."/>
            <person name="Bosch R."/>
            <person name="Nogales B."/>
            <person name="Garcia-Valdes E."/>
            <person name="Lalucat J."/>
            <person name="Bennasar A."/>
        </authorList>
    </citation>
    <scope>NUCLEOTIDE SEQUENCE [LARGE SCALE GENOMIC DNA]</scope>
    <source>
        <strain evidence="2">DSM 6083</strain>
    </source>
</reference>
<name>A0A8D3Y5K7_9GAMM</name>
<protein>
    <submittedName>
        <fullName evidence="1">Uncharacterized protein</fullName>
    </submittedName>
</protein>
<evidence type="ECO:0000313" key="1">
    <source>
        <dbReference type="EMBL" id="AJE17371.1"/>
    </source>
</evidence>
<proteinExistence type="predicted"/>
<dbReference type="Proteomes" id="UP000031271">
    <property type="component" value="Chromosome"/>
</dbReference>
<dbReference type="GeneID" id="77260014"/>
<sequence length="62" mass="6643">MAKLKGDLAADPGDPMKKYRAVFAEGRGVAWDKRLTFNAAQGIELTTAAQWIARNLAPDPGA</sequence>
<dbReference type="KEGG" id="pbm:CL52_08790"/>
<dbReference type="AlphaFoldDB" id="A0A8D3Y5K7"/>
<dbReference type="EMBL" id="CP007511">
    <property type="protein sequence ID" value="AJE17371.1"/>
    <property type="molecule type" value="Genomic_DNA"/>
</dbReference>
<evidence type="ECO:0000313" key="2">
    <source>
        <dbReference type="Proteomes" id="UP000031271"/>
    </source>
</evidence>
<reference evidence="1 2" key="2">
    <citation type="journal article" name="Genome Announc.">
        <title>Complete Genome Sequence of Pseudomonas balearica DSM 6083T.</title>
        <authorList>
            <person name="Bennasar-Figueras A."/>
            <person name="Salva-Serra F."/>
            <person name="Jaen-Luchoro D."/>
            <person name="Segui C."/>
            <person name="Aliaga F."/>
            <person name="Busquets A."/>
            <person name="Gomila M."/>
            <person name="Moore E.R."/>
            <person name="Lalucat J."/>
        </authorList>
    </citation>
    <scope>NUCLEOTIDE SEQUENCE [LARGE SCALE GENOMIC DNA]</scope>
    <source>
        <strain evidence="2">DSM 6083</strain>
    </source>
</reference>
<gene>
    <name evidence="1" type="ORF">CL52_08790</name>
</gene>